<accession>I0YPF1</accession>
<evidence type="ECO:0000313" key="3">
    <source>
        <dbReference type="EMBL" id="EIE20270.1"/>
    </source>
</evidence>
<dbReference type="RefSeq" id="XP_005644814.1">
    <property type="nucleotide sequence ID" value="XM_005644757.1"/>
</dbReference>
<sequence length="525" mass="56064">MLSGIAGHATPSGSFVTPKPVTRGQRGQRGGRSATPKTEPGSSGRRAAASVPRPRAASARTPRATPRTTAGPARRRRSATSDQSPDDTEGGSEGADVIETAARPRSAPVRVYARPGLRPTRMRPRSPSPNPVRTTRGRSAQKRVKVESPQPLLLPPEEALVQDTLSDVAAATGDQPADQPAEDVASARRDDLPGQGVSVPVQDAAVSWQLPQPHPPAAGSTEEHMMRAEKVQLEEHLHDNIPVAWPTSNGSAGPEEPGEPSISEVEKPAHDQRSLPSSSVRRSCENGDSVTTPAQASFKENAQDDPNVQPGNSPATANRKAEAADRSRRPRQGFLSLTAVEEGTAELAAAAVKRLRRLRMCPEGRDEMATHLIVGSQKRTLKVMLAIAKGAWLLSPAWLTASLEAGKWQDEQDFQAEVAYSAAAAAARLHYEQRKPPLLKGESLHIVEPDAQTPQTASRVAALKRTATAHGAEVTGLRSCTLCVVMHGSTRPHQSCEAVTEDWLLTLAETFALPPREAPFTLTSR</sequence>
<evidence type="ECO:0000313" key="4">
    <source>
        <dbReference type="Proteomes" id="UP000007264"/>
    </source>
</evidence>
<dbReference type="SUPFAM" id="SSF52113">
    <property type="entry name" value="BRCT domain"/>
    <property type="match status" value="1"/>
</dbReference>
<dbReference type="Gene3D" id="3.40.50.10190">
    <property type="entry name" value="BRCT domain"/>
    <property type="match status" value="1"/>
</dbReference>
<proteinExistence type="predicted"/>
<dbReference type="InterPro" id="IPR001357">
    <property type="entry name" value="BRCT_dom"/>
</dbReference>
<feature type="compositionally biased region" description="Basic and acidic residues" evidence="1">
    <location>
        <begin position="264"/>
        <end position="273"/>
    </location>
</feature>
<feature type="compositionally biased region" description="Low complexity" evidence="1">
    <location>
        <begin position="250"/>
        <end position="263"/>
    </location>
</feature>
<dbReference type="EMBL" id="AGSI01000016">
    <property type="protein sequence ID" value="EIE20270.1"/>
    <property type="molecule type" value="Genomic_DNA"/>
</dbReference>
<dbReference type="AlphaFoldDB" id="I0YPF1"/>
<dbReference type="eggNOG" id="KOG4362">
    <property type="taxonomic scope" value="Eukaryota"/>
</dbReference>
<name>I0YPF1_COCSC</name>
<dbReference type="Proteomes" id="UP000007264">
    <property type="component" value="Unassembled WGS sequence"/>
</dbReference>
<dbReference type="OrthoDB" id="2384350at2759"/>
<dbReference type="GeneID" id="17038246"/>
<feature type="compositionally biased region" description="Low complexity" evidence="1">
    <location>
        <begin position="40"/>
        <end position="72"/>
    </location>
</feature>
<keyword evidence="4" id="KW-1185">Reference proteome</keyword>
<feature type="compositionally biased region" description="Polar residues" evidence="1">
    <location>
        <begin position="274"/>
        <end position="316"/>
    </location>
</feature>
<protein>
    <recommendedName>
        <fullName evidence="2">BRCT domain-containing protein</fullName>
    </recommendedName>
</protein>
<feature type="compositionally biased region" description="Low complexity" evidence="1">
    <location>
        <begin position="147"/>
        <end position="159"/>
    </location>
</feature>
<dbReference type="Pfam" id="PF00533">
    <property type="entry name" value="BRCT"/>
    <property type="match status" value="1"/>
</dbReference>
<dbReference type="CDD" id="cd17736">
    <property type="entry name" value="BRCT_microcephalin_rpt2"/>
    <property type="match status" value="1"/>
</dbReference>
<gene>
    <name evidence="3" type="ORF">COCSUDRAFT_57988</name>
</gene>
<feature type="domain" description="BRCT" evidence="2">
    <location>
        <begin position="369"/>
        <end position="416"/>
    </location>
</feature>
<feature type="region of interest" description="Disordered" evidence="1">
    <location>
        <begin position="1"/>
        <end position="223"/>
    </location>
</feature>
<comment type="caution">
    <text evidence="3">The sequence shown here is derived from an EMBL/GenBank/DDBJ whole genome shotgun (WGS) entry which is preliminary data.</text>
</comment>
<dbReference type="InterPro" id="IPR036420">
    <property type="entry name" value="BRCT_dom_sf"/>
</dbReference>
<evidence type="ECO:0000256" key="1">
    <source>
        <dbReference type="SAM" id="MobiDB-lite"/>
    </source>
</evidence>
<evidence type="ECO:0000259" key="2">
    <source>
        <dbReference type="PROSITE" id="PS50172"/>
    </source>
</evidence>
<dbReference type="STRING" id="574566.I0YPF1"/>
<organism evidence="3 4">
    <name type="scientific">Coccomyxa subellipsoidea (strain C-169)</name>
    <name type="common">Green microalga</name>
    <dbReference type="NCBI Taxonomy" id="574566"/>
    <lineage>
        <taxon>Eukaryota</taxon>
        <taxon>Viridiplantae</taxon>
        <taxon>Chlorophyta</taxon>
        <taxon>core chlorophytes</taxon>
        <taxon>Trebouxiophyceae</taxon>
        <taxon>Trebouxiophyceae incertae sedis</taxon>
        <taxon>Coccomyxaceae</taxon>
        <taxon>Coccomyxa</taxon>
        <taxon>Coccomyxa subellipsoidea</taxon>
    </lineage>
</organism>
<feature type="region of interest" description="Disordered" evidence="1">
    <location>
        <begin position="242"/>
        <end position="332"/>
    </location>
</feature>
<dbReference type="PROSITE" id="PS50172">
    <property type="entry name" value="BRCT"/>
    <property type="match status" value="1"/>
</dbReference>
<reference evidence="3 4" key="1">
    <citation type="journal article" date="2012" name="Genome Biol.">
        <title>The genome of the polar eukaryotic microalga coccomyxa subellipsoidea reveals traits of cold adaptation.</title>
        <authorList>
            <person name="Blanc G."/>
            <person name="Agarkova I."/>
            <person name="Grimwood J."/>
            <person name="Kuo A."/>
            <person name="Brueggeman A."/>
            <person name="Dunigan D."/>
            <person name="Gurnon J."/>
            <person name="Ladunga I."/>
            <person name="Lindquist E."/>
            <person name="Lucas S."/>
            <person name="Pangilinan J."/>
            <person name="Proschold T."/>
            <person name="Salamov A."/>
            <person name="Schmutz J."/>
            <person name="Weeks D."/>
            <person name="Yamada T."/>
            <person name="Claverie J.M."/>
            <person name="Grigoriev I."/>
            <person name="Van Etten J."/>
            <person name="Lomsadze A."/>
            <person name="Borodovsky M."/>
        </authorList>
    </citation>
    <scope>NUCLEOTIDE SEQUENCE [LARGE SCALE GENOMIC DNA]</scope>
    <source>
        <strain evidence="3 4">C-169</strain>
    </source>
</reference>
<dbReference type="KEGG" id="csl:COCSUDRAFT_57988"/>